<dbReference type="OMA" id="VWQAQWF"/>
<evidence type="ECO:0000259" key="4">
    <source>
        <dbReference type="SMART" id="SM01290"/>
    </source>
</evidence>
<dbReference type="SUPFAM" id="SSF52025">
    <property type="entry name" value="PA domain"/>
    <property type="match status" value="1"/>
</dbReference>
<sequence>MPGAVTYFSQNMARVICIILLILASACKSSSNQNLKRQFQRGHTKQGDIAHFIFRKSQPQTRTPSPSISTHGNGTGNAIGKGISNNADAHAPHKHDTRHDHAHWQWQTLNRKIQVGTANLNNERSAKMWKWNNQYHDADEIRRQDGRGQHDGVGAGGQTTFNDGMKMDGDQTATASEEFVPGQNAKPFTVDTLNGTLKFPSIDLLNKSIIFQVFDNRSAFLQCLWTSEVSLKSISGSPDSVHYIFMSSSYHAKQDAVWMQNQLTSSLETMTSEGELSEEAGVSLQTRLHFVIQPTYQLGNWLPALLMKWACQDHGCGFTQAVFKSITGASSELILKRLDARYDWLPSPAQVFSSPQSVILAGNGCSAREDVAGHIALVIAGDCSFSDKVRKMEASSAVGVIVYSKPGNPVQDMNCEGIECDNPLNIPATMIPYCQELLQSVQVDSMNVSFQTTPSENFYFAIDRQGQLAEMGWLLYPSFQFFVWQAQWFDYKTELLKNLSQEVAVISVINNTIMQGHTGVVQTVNLPSLQDISKIELDTSLSCPGTRDESCPPWDHTVQLFLCCDEASPLCGMELGRWITSFRRRIGRWLTDITPLAPLFTSTTCTFTMKSDAWWAQPWKPSLNLRLHKSDQVFTDGRPHQVLTLFQGGTFNQSYNAHYKPINFTVPHTTKKVILYSVITGHGSDNNGCGEFCVTSHHFIVNSHPNVNTFTNAGTPTGCAERSVTGVEPNEHGTWLYGRDGWCDGREVDPWVLDITSQINMEGFNTIKYFGWFNGTDPNPTANPGSIIMYSYLVMYE</sequence>
<feature type="region of interest" description="Disordered" evidence="2">
    <location>
        <begin position="145"/>
        <end position="164"/>
    </location>
</feature>
<dbReference type="InterPro" id="IPR008977">
    <property type="entry name" value="PHM/PNGase_F_dom_sf"/>
</dbReference>
<dbReference type="InParanoid" id="A0A7M7SSG2"/>
<dbReference type="GeneID" id="100889410"/>
<evidence type="ECO:0000313" key="6">
    <source>
        <dbReference type="Proteomes" id="UP000007110"/>
    </source>
</evidence>
<feature type="domain" description="Peptide-N-glycosidase F N-terminal" evidence="4">
    <location>
        <begin position="505"/>
        <end position="627"/>
    </location>
</feature>
<dbReference type="SUPFAM" id="SSF49742">
    <property type="entry name" value="PHM/PNGase F"/>
    <property type="match status" value="1"/>
</dbReference>
<dbReference type="InterPro" id="IPR014784">
    <property type="entry name" value="Cu2_ascorb_mOase-like_C"/>
</dbReference>
<dbReference type="InterPro" id="IPR003137">
    <property type="entry name" value="PA_domain"/>
</dbReference>
<dbReference type="RefSeq" id="XP_030827818.1">
    <property type="nucleotide sequence ID" value="XM_030971958.1"/>
</dbReference>
<dbReference type="KEGG" id="spu:100889410"/>
<dbReference type="PANTHER" id="PTHR39319">
    <property type="entry name" value="SI:DKEY-256H2.1"/>
    <property type="match status" value="1"/>
</dbReference>
<dbReference type="EnsemblMetazoa" id="XM_030971958">
    <property type="protein sequence ID" value="XP_030827818"/>
    <property type="gene ID" value="LOC100889410"/>
</dbReference>
<protein>
    <recommendedName>
        <fullName evidence="4">Peptide-N-glycosidase F N-terminal domain-containing protein</fullName>
    </recommendedName>
</protein>
<name>A0A7M7SSG2_STRPU</name>
<dbReference type="AlphaFoldDB" id="A0A7M7SSG2"/>
<dbReference type="Gene3D" id="3.50.30.30">
    <property type="match status" value="1"/>
</dbReference>
<dbReference type="InterPro" id="IPR053251">
    <property type="entry name" value="N-glycanase"/>
</dbReference>
<dbReference type="InterPro" id="IPR015197">
    <property type="entry name" value="PngaseF_C"/>
</dbReference>
<evidence type="ECO:0000256" key="1">
    <source>
        <dbReference type="ARBA" id="ARBA00023157"/>
    </source>
</evidence>
<feature type="chain" id="PRO_5029467184" description="Peptide-N-glycosidase F N-terminal domain-containing protein" evidence="3">
    <location>
        <begin position="30"/>
        <end position="797"/>
    </location>
</feature>
<dbReference type="FunCoup" id="A0A7M7SSG2">
    <property type="interactions" value="8"/>
</dbReference>
<evidence type="ECO:0000256" key="2">
    <source>
        <dbReference type="SAM" id="MobiDB-lite"/>
    </source>
</evidence>
<dbReference type="Pfam" id="PF09112">
    <property type="entry name" value="N-glycanase_N"/>
    <property type="match status" value="1"/>
</dbReference>
<feature type="region of interest" description="Disordered" evidence="2">
    <location>
        <begin position="57"/>
        <end position="77"/>
    </location>
</feature>
<evidence type="ECO:0000256" key="3">
    <source>
        <dbReference type="SAM" id="SignalP"/>
    </source>
</evidence>
<feature type="compositionally biased region" description="Polar residues" evidence="2">
    <location>
        <begin position="57"/>
        <end position="72"/>
    </location>
</feature>
<proteinExistence type="predicted"/>
<feature type="signal peptide" evidence="3">
    <location>
        <begin position="1"/>
        <end position="29"/>
    </location>
</feature>
<keyword evidence="3" id="KW-0732">Signal</keyword>
<dbReference type="Gene3D" id="2.60.120.230">
    <property type="match status" value="2"/>
</dbReference>
<evidence type="ECO:0000313" key="5">
    <source>
        <dbReference type="EnsemblMetazoa" id="XP_030827818"/>
    </source>
</evidence>
<organism evidence="5 6">
    <name type="scientific">Strongylocentrotus purpuratus</name>
    <name type="common">Purple sea urchin</name>
    <dbReference type="NCBI Taxonomy" id="7668"/>
    <lineage>
        <taxon>Eukaryota</taxon>
        <taxon>Metazoa</taxon>
        <taxon>Echinodermata</taxon>
        <taxon>Eleutherozoa</taxon>
        <taxon>Echinozoa</taxon>
        <taxon>Echinoidea</taxon>
        <taxon>Euechinoidea</taxon>
        <taxon>Echinacea</taxon>
        <taxon>Camarodonta</taxon>
        <taxon>Echinidea</taxon>
        <taxon>Strongylocentrotidae</taxon>
        <taxon>Strongylocentrotus</taxon>
    </lineage>
</organism>
<dbReference type="SMART" id="SM01290">
    <property type="entry name" value="N-glycanase_N"/>
    <property type="match status" value="1"/>
</dbReference>
<dbReference type="OrthoDB" id="406745at2759"/>
<dbReference type="Proteomes" id="UP000007110">
    <property type="component" value="Unassembled WGS sequence"/>
</dbReference>
<keyword evidence="6" id="KW-1185">Reference proteome</keyword>
<accession>A0A7M7SSG2</accession>
<dbReference type="CDD" id="cd00538">
    <property type="entry name" value="PA"/>
    <property type="match status" value="1"/>
</dbReference>
<dbReference type="GO" id="GO:0016715">
    <property type="term" value="F:oxidoreductase activity, acting on paired donors, with incorporation or reduction of molecular oxygen, reduced ascorbate as one donor, and incorporation of one atom of oxygen"/>
    <property type="evidence" value="ECO:0007669"/>
    <property type="project" value="InterPro"/>
</dbReference>
<dbReference type="Pfam" id="PF02225">
    <property type="entry name" value="PA"/>
    <property type="match status" value="1"/>
</dbReference>
<reference evidence="6" key="1">
    <citation type="submission" date="2015-02" db="EMBL/GenBank/DDBJ databases">
        <title>Genome sequencing for Strongylocentrotus purpuratus.</title>
        <authorList>
            <person name="Murali S."/>
            <person name="Liu Y."/>
            <person name="Vee V."/>
            <person name="English A."/>
            <person name="Wang M."/>
            <person name="Skinner E."/>
            <person name="Han Y."/>
            <person name="Muzny D.M."/>
            <person name="Worley K.C."/>
            <person name="Gibbs R.A."/>
        </authorList>
    </citation>
    <scope>NUCLEOTIDE SEQUENCE</scope>
</reference>
<dbReference type="Pfam" id="PF09113">
    <property type="entry name" value="N-glycanase_C"/>
    <property type="match status" value="1"/>
</dbReference>
<reference evidence="5" key="2">
    <citation type="submission" date="2021-01" db="UniProtKB">
        <authorList>
            <consortium name="EnsemblMetazoa"/>
        </authorList>
    </citation>
    <scope>IDENTIFICATION</scope>
</reference>
<dbReference type="InterPro" id="IPR046450">
    <property type="entry name" value="PA_dom_sf"/>
</dbReference>
<dbReference type="InterPro" id="IPR015196">
    <property type="entry name" value="PngaseF_N"/>
</dbReference>
<keyword evidence="1" id="KW-1015">Disulfide bond</keyword>
<dbReference type="PANTHER" id="PTHR39319:SF1">
    <property type="entry name" value="SI:DKEY-256H2.1"/>
    <property type="match status" value="1"/>
</dbReference>